<organism evidence="8">
    <name type="scientific">Sesamum latifolium</name>
    <dbReference type="NCBI Taxonomy" id="2727402"/>
    <lineage>
        <taxon>Eukaryota</taxon>
        <taxon>Viridiplantae</taxon>
        <taxon>Streptophyta</taxon>
        <taxon>Embryophyta</taxon>
        <taxon>Tracheophyta</taxon>
        <taxon>Spermatophyta</taxon>
        <taxon>Magnoliopsida</taxon>
        <taxon>eudicotyledons</taxon>
        <taxon>Gunneridae</taxon>
        <taxon>Pentapetalae</taxon>
        <taxon>asterids</taxon>
        <taxon>lamiids</taxon>
        <taxon>Lamiales</taxon>
        <taxon>Pedaliaceae</taxon>
        <taxon>Sesamum</taxon>
    </lineage>
</organism>
<comment type="caution">
    <text evidence="8">The sequence shown here is derived from an EMBL/GenBank/DDBJ whole genome shotgun (WGS) entry which is preliminary data.</text>
</comment>
<dbReference type="PANTHER" id="PTHR47950">
    <property type="entry name" value="CYTOCHROME P450, FAMILY 76, SUBFAMILY C, POLYPEPTIDE 5-RELATED"/>
    <property type="match status" value="1"/>
</dbReference>
<evidence type="ECO:0000256" key="5">
    <source>
        <dbReference type="ARBA" id="ARBA00023002"/>
    </source>
</evidence>
<keyword evidence="4" id="KW-0479">Metal-binding</keyword>
<proteinExistence type="inferred from homology"/>
<dbReference type="Pfam" id="PF00067">
    <property type="entry name" value="p450"/>
    <property type="match status" value="2"/>
</dbReference>
<dbReference type="PRINTS" id="PR00385">
    <property type="entry name" value="P450"/>
</dbReference>
<name>A0AAW2VDX0_9LAMI</name>
<protein>
    <submittedName>
        <fullName evidence="8">Iridoid oxidase</fullName>
    </submittedName>
</protein>
<dbReference type="Gene3D" id="1.10.630.10">
    <property type="entry name" value="Cytochrome P450"/>
    <property type="match status" value="2"/>
</dbReference>
<dbReference type="PANTHER" id="PTHR47950:SF44">
    <property type="entry name" value="CYTOCHROME P450, FAMILY 76, SUBFAMILY C, POLYPEPTIDE 5-RELATED"/>
    <property type="match status" value="1"/>
</dbReference>
<evidence type="ECO:0000256" key="3">
    <source>
        <dbReference type="ARBA" id="ARBA00022617"/>
    </source>
</evidence>
<evidence type="ECO:0000256" key="7">
    <source>
        <dbReference type="ARBA" id="ARBA00023033"/>
    </source>
</evidence>
<dbReference type="AlphaFoldDB" id="A0AAW2VDX0"/>
<dbReference type="GO" id="GO:0016705">
    <property type="term" value="F:oxidoreductase activity, acting on paired donors, with incorporation or reduction of molecular oxygen"/>
    <property type="evidence" value="ECO:0007669"/>
    <property type="project" value="InterPro"/>
</dbReference>
<dbReference type="InterPro" id="IPR001128">
    <property type="entry name" value="Cyt_P450"/>
</dbReference>
<evidence type="ECO:0000256" key="1">
    <source>
        <dbReference type="ARBA" id="ARBA00004167"/>
    </source>
</evidence>
<dbReference type="GO" id="GO:0020037">
    <property type="term" value="F:heme binding"/>
    <property type="evidence" value="ECO:0007669"/>
    <property type="project" value="InterPro"/>
</dbReference>
<keyword evidence="6" id="KW-0408">Iron</keyword>
<sequence length="154" mass="17065">MFFGGTGTTSSAIEWGMSELLRNPDSMKKLQDEATVKEILLTSPCLPNAASQELHARYQVHGLCSAQKHTDIRECMGNPQGSSLMVRPAFFLGPDIDYKGQHFELLPFGSRRRACIGLALGHRMVSLTLASLLQAFDWKVISPQTLDMREKVLA</sequence>
<comment type="subcellular location">
    <subcellularLocation>
        <location evidence="1">Membrane</location>
        <topology evidence="1">Single-pass membrane protein</topology>
    </subcellularLocation>
</comment>
<reference evidence="8" key="1">
    <citation type="submission" date="2020-06" db="EMBL/GenBank/DDBJ databases">
        <authorList>
            <person name="Li T."/>
            <person name="Hu X."/>
            <person name="Zhang T."/>
            <person name="Song X."/>
            <person name="Zhang H."/>
            <person name="Dai N."/>
            <person name="Sheng W."/>
            <person name="Hou X."/>
            <person name="Wei L."/>
        </authorList>
    </citation>
    <scope>NUCLEOTIDE SEQUENCE</scope>
    <source>
        <strain evidence="8">KEN1</strain>
        <tissue evidence="8">Leaf</tissue>
    </source>
</reference>
<dbReference type="GO" id="GO:0016020">
    <property type="term" value="C:membrane"/>
    <property type="evidence" value="ECO:0007669"/>
    <property type="project" value="UniProtKB-SubCell"/>
</dbReference>
<reference evidence="8" key="2">
    <citation type="journal article" date="2024" name="Plant">
        <title>Genomic evolution and insights into agronomic trait innovations of Sesamum species.</title>
        <authorList>
            <person name="Miao H."/>
            <person name="Wang L."/>
            <person name="Qu L."/>
            <person name="Liu H."/>
            <person name="Sun Y."/>
            <person name="Le M."/>
            <person name="Wang Q."/>
            <person name="Wei S."/>
            <person name="Zheng Y."/>
            <person name="Lin W."/>
            <person name="Duan Y."/>
            <person name="Cao H."/>
            <person name="Xiong S."/>
            <person name="Wang X."/>
            <person name="Wei L."/>
            <person name="Li C."/>
            <person name="Ma Q."/>
            <person name="Ju M."/>
            <person name="Zhao R."/>
            <person name="Li G."/>
            <person name="Mu C."/>
            <person name="Tian Q."/>
            <person name="Mei H."/>
            <person name="Zhang T."/>
            <person name="Gao T."/>
            <person name="Zhang H."/>
        </authorList>
    </citation>
    <scope>NUCLEOTIDE SEQUENCE</scope>
    <source>
        <strain evidence="8">KEN1</strain>
    </source>
</reference>
<keyword evidence="7" id="KW-0503">Monooxygenase</keyword>
<dbReference type="InterPro" id="IPR036396">
    <property type="entry name" value="Cyt_P450_sf"/>
</dbReference>
<evidence type="ECO:0000313" key="8">
    <source>
        <dbReference type="EMBL" id="KAL0426496.1"/>
    </source>
</evidence>
<dbReference type="EMBL" id="JACGWN010000010">
    <property type="protein sequence ID" value="KAL0426496.1"/>
    <property type="molecule type" value="Genomic_DNA"/>
</dbReference>
<gene>
    <name evidence="8" type="ORF">Slati_2824400</name>
</gene>
<dbReference type="InterPro" id="IPR002401">
    <property type="entry name" value="Cyt_P450_E_grp-I"/>
</dbReference>
<accession>A0AAW2VDX0</accession>
<evidence type="ECO:0000256" key="6">
    <source>
        <dbReference type="ARBA" id="ARBA00023004"/>
    </source>
</evidence>
<dbReference type="GO" id="GO:0004497">
    <property type="term" value="F:monooxygenase activity"/>
    <property type="evidence" value="ECO:0007669"/>
    <property type="project" value="UniProtKB-KW"/>
</dbReference>
<keyword evidence="3" id="KW-0349">Heme</keyword>
<dbReference type="PRINTS" id="PR00463">
    <property type="entry name" value="EP450I"/>
</dbReference>
<evidence type="ECO:0000256" key="2">
    <source>
        <dbReference type="ARBA" id="ARBA00010617"/>
    </source>
</evidence>
<keyword evidence="5" id="KW-0560">Oxidoreductase</keyword>
<evidence type="ECO:0000256" key="4">
    <source>
        <dbReference type="ARBA" id="ARBA00022723"/>
    </source>
</evidence>
<comment type="similarity">
    <text evidence="2">Belongs to the cytochrome P450 family.</text>
</comment>
<dbReference type="SUPFAM" id="SSF48264">
    <property type="entry name" value="Cytochrome P450"/>
    <property type="match status" value="1"/>
</dbReference>
<dbReference type="GO" id="GO:0005506">
    <property type="term" value="F:iron ion binding"/>
    <property type="evidence" value="ECO:0007669"/>
    <property type="project" value="InterPro"/>
</dbReference>